<evidence type="ECO:0000313" key="2">
    <source>
        <dbReference type="Proteomes" id="UP000007077"/>
    </source>
</evidence>
<dbReference type="EMBL" id="CP001978">
    <property type="protein sequence ID" value="ADP99558.1"/>
    <property type="molecule type" value="Genomic_DNA"/>
</dbReference>
<dbReference type="Proteomes" id="UP000007077">
    <property type="component" value="Chromosome"/>
</dbReference>
<proteinExistence type="predicted"/>
<dbReference type="KEGG" id="mad:HP15_3794"/>
<sequence length="39" mass="4113">MVRAIAPATPVRALRSFIGKSPNFVVLSGLAAFNQKGLN</sequence>
<dbReference type="AlphaFoldDB" id="E4PIW0"/>
<name>E4PIW0_MARAH</name>
<accession>E4PIW0</accession>
<evidence type="ECO:0000313" key="1">
    <source>
        <dbReference type="EMBL" id="ADP99558.1"/>
    </source>
</evidence>
<protein>
    <submittedName>
        <fullName evidence="1">Uncharacterized protein</fullName>
    </submittedName>
</protein>
<reference evidence="2" key="2">
    <citation type="submission" date="2010-02" db="EMBL/GenBank/DDBJ databases">
        <title>Complete genome sequence of Marinobacter adhaerens type strain (HP15).</title>
        <authorList>
            <person name="Gaerdes A.A.M."/>
            <person name="Kaeppel E."/>
            <person name="Shezad A."/>
            <person name="Seebah S."/>
            <person name="Teeling H."/>
            <person name="Yarza P."/>
            <person name="Gloeckner F.O."/>
            <person name="Ullrich M.S."/>
        </authorList>
    </citation>
    <scope>NUCLEOTIDE SEQUENCE [LARGE SCALE GENOMIC DNA]</scope>
    <source>
        <strain evidence="2">DSM 23420 / HP15</strain>
    </source>
</reference>
<organism evidence="1 2">
    <name type="scientific">Marinobacter adhaerens (strain DSM 23420 / HP15)</name>
    <dbReference type="NCBI Taxonomy" id="225937"/>
    <lineage>
        <taxon>Bacteria</taxon>
        <taxon>Pseudomonadati</taxon>
        <taxon>Pseudomonadota</taxon>
        <taxon>Gammaproteobacteria</taxon>
        <taxon>Pseudomonadales</taxon>
        <taxon>Marinobacteraceae</taxon>
        <taxon>Marinobacter</taxon>
    </lineage>
</organism>
<gene>
    <name evidence="1" type="ordered locus">HP15_3794</name>
</gene>
<reference evidence="1 2" key="1">
    <citation type="journal article" date="2010" name="Stand. Genomic Sci.">
        <title>Complete genome sequence of Marinobacter adhaerens type strain (HP15), a diatom-interacting marine microorganism.</title>
        <authorList>
            <person name="Gardes A."/>
            <person name="Kaeppel E."/>
            <person name="Shehzad A."/>
            <person name="Seebah S."/>
            <person name="Teeling H."/>
            <person name="Yarza P."/>
            <person name="Glockner F.O."/>
            <person name="Grossart H.P."/>
            <person name="Ullrich M.S."/>
        </authorList>
    </citation>
    <scope>NUCLEOTIDE SEQUENCE [LARGE SCALE GENOMIC DNA]</scope>
    <source>
        <strain evidence="2">DSM 23420 / HP15</strain>
    </source>
</reference>
<dbReference type="HOGENOM" id="CLU_3312405_0_0_6"/>